<comment type="caution">
    <text evidence="1">The sequence shown here is derived from an EMBL/GenBank/DDBJ whole genome shotgun (WGS) entry which is preliminary data.</text>
</comment>
<accession>A0A560LH54</accession>
<dbReference type="AlphaFoldDB" id="A0A560LH54"/>
<organism evidence="1 2">
    <name type="scientific">Bradyrhizobium macuxiense</name>
    <dbReference type="NCBI Taxonomy" id="1755647"/>
    <lineage>
        <taxon>Bacteria</taxon>
        <taxon>Pseudomonadati</taxon>
        <taxon>Pseudomonadota</taxon>
        <taxon>Alphaproteobacteria</taxon>
        <taxon>Hyphomicrobiales</taxon>
        <taxon>Nitrobacteraceae</taxon>
        <taxon>Bradyrhizobium</taxon>
    </lineage>
</organism>
<reference evidence="1 2" key="1">
    <citation type="submission" date="2019-06" db="EMBL/GenBank/DDBJ databases">
        <title>Genomic Encyclopedia of Type Strains, Phase IV (KMG-V): Genome sequencing to study the core and pangenomes of soil and plant-associated prokaryotes.</title>
        <authorList>
            <person name="Whitman W."/>
        </authorList>
    </citation>
    <scope>NUCLEOTIDE SEQUENCE [LARGE SCALE GENOMIC DNA]</scope>
    <source>
        <strain evidence="1 2">BR 10355</strain>
    </source>
</reference>
<dbReference type="Proteomes" id="UP000321304">
    <property type="component" value="Unassembled WGS sequence"/>
</dbReference>
<proteinExistence type="predicted"/>
<protein>
    <submittedName>
        <fullName evidence="1">Uncharacterized protein</fullName>
    </submittedName>
</protein>
<evidence type="ECO:0000313" key="2">
    <source>
        <dbReference type="Proteomes" id="UP000321304"/>
    </source>
</evidence>
<dbReference type="EMBL" id="VITY01000009">
    <property type="protein sequence ID" value="TWB94906.1"/>
    <property type="molecule type" value="Genomic_DNA"/>
</dbReference>
<sequence length="48" mass="4972">MLGAVVALAIAFSLLGPPSLGGLSFGRSCPEFTFKYDQSNLPLPGPAY</sequence>
<keyword evidence="2" id="KW-1185">Reference proteome</keyword>
<name>A0A560LH54_9BRAD</name>
<gene>
    <name evidence="1" type="ORF">FBZ93_109346</name>
</gene>
<evidence type="ECO:0000313" key="1">
    <source>
        <dbReference type="EMBL" id="TWB94906.1"/>
    </source>
</evidence>